<protein>
    <recommendedName>
        <fullName evidence="2">SET domain-containing protein</fullName>
    </recommendedName>
</protein>
<evidence type="ECO:0008006" key="2">
    <source>
        <dbReference type="Google" id="ProtNLM"/>
    </source>
</evidence>
<name>A0A7S2LJ46_9STRA</name>
<organism evidence="1">
    <name type="scientific">Leptocylindrus danicus</name>
    <dbReference type="NCBI Taxonomy" id="163516"/>
    <lineage>
        <taxon>Eukaryota</taxon>
        <taxon>Sar</taxon>
        <taxon>Stramenopiles</taxon>
        <taxon>Ochrophyta</taxon>
        <taxon>Bacillariophyta</taxon>
        <taxon>Coscinodiscophyceae</taxon>
        <taxon>Chaetocerotophycidae</taxon>
        <taxon>Leptocylindrales</taxon>
        <taxon>Leptocylindraceae</taxon>
        <taxon>Leptocylindrus</taxon>
    </lineage>
</organism>
<sequence length="250" mass="27761">MIGTKISGYEAELQNLSNGAALTYKFPLPTSKSMSGSVPCIDQGWKFKTEVKEAVVKAAGNGRYCAQGLEIKNGDLVVEKILVPMKDISTLVDVNKIPQNATISFSNEADLEKYIHLACTEGGYSRSQINKLFEHFPFSIDGKVMVLGHCTWTVNHGGDALPDDIASSENLKFFEDSRKNAQGVEERFHQSVATRDIAAGDEFYIDYRRFVMPDFYARFCEKNEFDDVRRATLKAVYGGDSVDVCGVPKE</sequence>
<accession>A0A7S2LJ46</accession>
<evidence type="ECO:0000313" key="1">
    <source>
        <dbReference type="EMBL" id="CAD9607824.1"/>
    </source>
</evidence>
<gene>
    <name evidence="1" type="ORF">LDAN0321_LOCUS18905</name>
</gene>
<dbReference type="AlphaFoldDB" id="A0A7S2LJ46"/>
<proteinExistence type="predicted"/>
<dbReference type="EMBL" id="HBGY01030415">
    <property type="protein sequence ID" value="CAD9607824.1"/>
    <property type="molecule type" value="Transcribed_RNA"/>
</dbReference>
<reference evidence="1" key="1">
    <citation type="submission" date="2021-01" db="EMBL/GenBank/DDBJ databases">
        <authorList>
            <person name="Corre E."/>
            <person name="Pelletier E."/>
            <person name="Niang G."/>
            <person name="Scheremetjew M."/>
            <person name="Finn R."/>
            <person name="Kale V."/>
            <person name="Holt S."/>
            <person name="Cochrane G."/>
            <person name="Meng A."/>
            <person name="Brown T."/>
            <person name="Cohen L."/>
        </authorList>
    </citation>
    <scope>NUCLEOTIDE SEQUENCE</scope>
    <source>
        <strain evidence="1">B650</strain>
    </source>
</reference>